<dbReference type="EMBL" id="CAXLJM020000046">
    <property type="protein sequence ID" value="CAL8110845.1"/>
    <property type="molecule type" value="Genomic_DNA"/>
</dbReference>
<reference evidence="1 2" key="1">
    <citation type="submission" date="2024-08" db="EMBL/GenBank/DDBJ databases">
        <authorList>
            <person name="Cucini C."/>
            <person name="Frati F."/>
        </authorList>
    </citation>
    <scope>NUCLEOTIDE SEQUENCE [LARGE SCALE GENOMIC DNA]</scope>
</reference>
<proteinExistence type="predicted"/>
<gene>
    <name evidence="1" type="ORF">ODALV1_LOCUS14481</name>
</gene>
<sequence>MAFPVKKALTCLIIAGGYLVCNCTIILDSGNPSRFIRGTFMDVNHPELIETSVHINQQQPEQISLDRSPGFAQVLTESIISELTAYNEAMTAAMIIEAKEISGLGALTMCQFSRTRMTSLSIINTFRALFVKLAMAEVRERSGSSTKISAIVQGEIPELEDQFAQMATDLHNFDEGKHGKLPMKFFGNAVRDFTRLSHAIIKN</sequence>
<evidence type="ECO:0000313" key="2">
    <source>
        <dbReference type="Proteomes" id="UP001642540"/>
    </source>
</evidence>
<comment type="caution">
    <text evidence="1">The sequence shown here is derived from an EMBL/GenBank/DDBJ whole genome shotgun (WGS) entry which is preliminary data.</text>
</comment>
<organism evidence="1 2">
    <name type="scientific">Orchesella dallaii</name>
    <dbReference type="NCBI Taxonomy" id="48710"/>
    <lineage>
        <taxon>Eukaryota</taxon>
        <taxon>Metazoa</taxon>
        <taxon>Ecdysozoa</taxon>
        <taxon>Arthropoda</taxon>
        <taxon>Hexapoda</taxon>
        <taxon>Collembola</taxon>
        <taxon>Entomobryomorpha</taxon>
        <taxon>Entomobryoidea</taxon>
        <taxon>Orchesellidae</taxon>
        <taxon>Orchesellinae</taxon>
        <taxon>Orchesella</taxon>
    </lineage>
</organism>
<keyword evidence="2" id="KW-1185">Reference proteome</keyword>
<evidence type="ECO:0000313" key="1">
    <source>
        <dbReference type="EMBL" id="CAL8110845.1"/>
    </source>
</evidence>
<protein>
    <submittedName>
        <fullName evidence="1">Uncharacterized protein</fullName>
    </submittedName>
</protein>
<name>A0ABP1QVN8_9HEXA</name>
<dbReference type="Proteomes" id="UP001642540">
    <property type="component" value="Unassembled WGS sequence"/>
</dbReference>
<accession>A0ABP1QVN8</accession>